<dbReference type="OrthoDB" id="3007465at2759"/>
<evidence type="ECO:0000256" key="2">
    <source>
        <dbReference type="ARBA" id="ARBA00022771"/>
    </source>
</evidence>
<keyword evidence="7" id="KW-1185">Reference proteome</keyword>
<sequence length="250" mass="28607">MPSNASMEELLEIHPCAPTLAYGPTSHEIKHDRRYVSLKFCYCGEVGREFKTCARCKSAFYCSRKCQKYSWPEHKKICQPPDSAFDKLLQFFIANESTKLHLQMAIILKFYLINKNIDRTRPAFDALMDAVILPTDDNDIRNLMDAVKHQELWDVEIEGMLQLSNGDQPYKVDDVIWKPADEPEYSDCWRHGPTGYVRFRDMASSEEEQGEAKIMTHVLGIPQLAIDLMQAAKVVVCDMGVPMTAEGCFQ</sequence>
<evidence type="ECO:0000313" key="6">
    <source>
        <dbReference type="EMBL" id="KIM37259.1"/>
    </source>
</evidence>
<dbReference type="AlphaFoldDB" id="A0A0C3BYZ0"/>
<dbReference type="Gene3D" id="6.10.140.2220">
    <property type="match status" value="1"/>
</dbReference>
<evidence type="ECO:0000259" key="5">
    <source>
        <dbReference type="PROSITE" id="PS50865"/>
    </source>
</evidence>
<dbReference type="GO" id="GO:0008270">
    <property type="term" value="F:zinc ion binding"/>
    <property type="evidence" value="ECO:0007669"/>
    <property type="project" value="UniProtKB-KW"/>
</dbReference>
<feature type="domain" description="MYND-type" evidence="5">
    <location>
        <begin position="40"/>
        <end position="78"/>
    </location>
</feature>
<protein>
    <recommendedName>
        <fullName evidence="5">MYND-type domain-containing protein</fullName>
    </recommendedName>
</protein>
<dbReference type="PROSITE" id="PS50865">
    <property type="entry name" value="ZF_MYND_2"/>
    <property type="match status" value="1"/>
</dbReference>
<dbReference type="InterPro" id="IPR058518">
    <property type="entry name" value="DUF8205"/>
</dbReference>
<accession>A0A0C3BYZ0</accession>
<dbReference type="EMBL" id="KN831798">
    <property type="protein sequence ID" value="KIM37259.1"/>
    <property type="molecule type" value="Genomic_DNA"/>
</dbReference>
<dbReference type="HOGENOM" id="CLU_1111524_0_0_1"/>
<dbReference type="Proteomes" id="UP000053424">
    <property type="component" value="Unassembled WGS sequence"/>
</dbReference>
<keyword evidence="1" id="KW-0479">Metal-binding</keyword>
<dbReference type="SUPFAM" id="SSF144232">
    <property type="entry name" value="HIT/MYND zinc finger-like"/>
    <property type="match status" value="1"/>
</dbReference>
<name>A0A0C3BYZ0_HEBCY</name>
<proteinExistence type="predicted"/>
<reference evidence="7" key="2">
    <citation type="submission" date="2015-01" db="EMBL/GenBank/DDBJ databases">
        <title>Evolutionary Origins and Diversification of the Mycorrhizal Mutualists.</title>
        <authorList>
            <consortium name="DOE Joint Genome Institute"/>
            <consortium name="Mycorrhizal Genomics Consortium"/>
            <person name="Kohler A."/>
            <person name="Kuo A."/>
            <person name="Nagy L.G."/>
            <person name="Floudas D."/>
            <person name="Copeland A."/>
            <person name="Barry K.W."/>
            <person name="Cichocki N."/>
            <person name="Veneault-Fourrey C."/>
            <person name="LaButti K."/>
            <person name="Lindquist E.A."/>
            <person name="Lipzen A."/>
            <person name="Lundell T."/>
            <person name="Morin E."/>
            <person name="Murat C."/>
            <person name="Riley R."/>
            <person name="Ohm R."/>
            <person name="Sun H."/>
            <person name="Tunlid A."/>
            <person name="Henrissat B."/>
            <person name="Grigoriev I.V."/>
            <person name="Hibbett D.S."/>
            <person name="Martin F."/>
        </authorList>
    </citation>
    <scope>NUCLEOTIDE SEQUENCE [LARGE SCALE GENOMIC DNA]</scope>
    <source>
        <strain evidence="7">h7</strain>
    </source>
</reference>
<evidence type="ECO:0000313" key="7">
    <source>
        <dbReference type="Proteomes" id="UP000053424"/>
    </source>
</evidence>
<reference evidence="6 7" key="1">
    <citation type="submission" date="2014-04" db="EMBL/GenBank/DDBJ databases">
        <authorList>
            <consortium name="DOE Joint Genome Institute"/>
            <person name="Kuo A."/>
            <person name="Gay G."/>
            <person name="Dore J."/>
            <person name="Kohler A."/>
            <person name="Nagy L.G."/>
            <person name="Floudas D."/>
            <person name="Copeland A."/>
            <person name="Barry K.W."/>
            <person name="Cichocki N."/>
            <person name="Veneault-Fourrey C."/>
            <person name="LaButti K."/>
            <person name="Lindquist E.A."/>
            <person name="Lipzen A."/>
            <person name="Lundell T."/>
            <person name="Morin E."/>
            <person name="Murat C."/>
            <person name="Sun H."/>
            <person name="Tunlid A."/>
            <person name="Henrissat B."/>
            <person name="Grigoriev I.V."/>
            <person name="Hibbett D.S."/>
            <person name="Martin F."/>
            <person name="Nordberg H.P."/>
            <person name="Cantor M.N."/>
            <person name="Hua S.X."/>
        </authorList>
    </citation>
    <scope>NUCLEOTIDE SEQUENCE [LARGE SCALE GENOMIC DNA]</scope>
    <source>
        <strain evidence="7">h7</strain>
    </source>
</reference>
<evidence type="ECO:0000256" key="3">
    <source>
        <dbReference type="ARBA" id="ARBA00022833"/>
    </source>
</evidence>
<gene>
    <name evidence="6" type="ORF">M413DRAFT_13434</name>
</gene>
<keyword evidence="2 4" id="KW-0863">Zinc-finger</keyword>
<dbReference type="Pfam" id="PF26632">
    <property type="entry name" value="DUF8205"/>
    <property type="match status" value="1"/>
</dbReference>
<dbReference type="InterPro" id="IPR002893">
    <property type="entry name" value="Znf_MYND"/>
</dbReference>
<organism evidence="6 7">
    <name type="scientific">Hebeloma cylindrosporum</name>
    <dbReference type="NCBI Taxonomy" id="76867"/>
    <lineage>
        <taxon>Eukaryota</taxon>
        <taxon>Fungi</taxon>
        <taxon>Dikarya</taxon>
        <taxon>Basidiomycota</taxon>
        <taxon>Agaricomycotina</taxon>
        <taxon>Agaricomycetes</taxon>
        <taxon>Agaricomycetidae</taxon>
        <taxon>Agaricales</taxon>
        <taxon>Agaricineae</taxon>
        <taxon>Hymenogastraceae</taxon>
        <taxon>Hebeloma</taxon>
    </lineage>
</organism>
<evidence type="ECO:0000256" key="4">
    <source>
        <dbReference type="PROSITE-ProRule" id="PRU00134"/>
    </source>
</evidence>
<dbReference type="Pfam" id="PF01753">
    <property type="entry name" value="zf-MYND"/>
    <property type="match status" value="1"/>
</dbReference>
<keyword evidence="3" id="KW-0862">Zinc</keyword>
<evidence type="ECO:0000256" key="1">
    <source>
        <dbReference type="ARBA" id="ARBA00022723"/>
    </source>
</evidence>